<reference evidence="1" key="2">
    <citation type="submission" date="2012-06" db="EMBL/GenBank/DDBJ databases">
        <title>Annotation of the Genome Sequence of Fusarium oxysporum Fo47.</title>
        <authorList>
            <consortium name="The Broad Institute Genomics Platform"/>
            <person name="Ma L.-J."/>
            <person name="Corby-Kistler H."/>
            <person name="Broz K."/>
            <person name="Gale L.R."/>
            <person name="Jonkers W."/>
            <person name="O'Donnell K."/>
            <person name="Ploetz R."/>
            <person name="Steinberg C."/>
            <person name="Schwartz D.C."/>
            <person name="VanEtten H."/>
            <person name="Zhou S."/>
            <person name="Young S.K."/>
            <person name="Zeng Q."/>
            <person name="Gargeya S."/>
            <person name="Fitzgerald M."/>
            <person name="Abouelleil A."/>
            <person name="Alvarado L."/>
            <person name="Chapman S.B."/>
            <person name="Gainer-Dewar J."/>
            <person name="Goldberg J."/>
            <person name="Griggs A."/>
            <person name="Gujja S."/>
            <person name="Hansen M."/>
            <person name="Howarth C."/>
            <person name="Imamovic A."/>
            <person name="Ireland A."/>
            <person name="Larimer J."/>
            <person name="McCowan C."/>
            <person name="Murphy C."/>
            <person name="Pearson M."/>
            <person name="Poon T.W."/>
            <person name="Priest M."/>
            <person name="Roberts A."/>
            <person name="Saif S."/>
            <person name="Shea T."/>
            <person name="Sykes S."/>
            <person name="Wortman J."/>
            <person name="Nusbaum C."/>
            <person name="Birren B."/>
        </authorList>
    </citation>
    <scope>NUCLEOTIDE SEQUENCE</scope>
    <source>
        <strain evidence="1">Fo47</strain>
    </source>
</reference>
<dbReference type="AlphaFoldDB" id="W9JNV9"/>
<reference evidence="1" key="1">
    <citation type="submission" date="2011-06" db="EMBL/GenBank/DDBJ databases">
        <title>The Genome Sequence of Fusarium oxysporum Fo47.</title>
        <authorList>
            <consortium name="The Broad Institute Genome Sequencing Platform"/>
            <person name="Ma L.-J."/>
            <person name="Gale L.R."/>
            <person name="Schwartz D.C."/>
            <person name="Zhou S."/>
            <person name="Corby-Kistler H."/>
            <person name="Young S.K."/>
            <person name="Zeng Q."/>
            <person name="Gargeya S."/>
            <person name="Fitzgerald M."/>
            <person name="Haas B."/>
            <person name="Abouelleil A."/>
            <person name="Alvarado L."/>
            <person name="Arachchi H.M."/>
            <person name="Berlin A."/>
            <person name="Brown A."/>
            <person name="Chapman S.B."/>
            <person name="Chen Z."/>
            <person name="Dunbar C."/>
            <person name="Freedman E."/>
            <person name="Gearin G."/>
            <person name="Gellesch M."/>
            <person name="Goldberg J."/>
            <person name="Griggs A."/>
            <person name="Gujja S."/>
            <person name="Heiman D."/>
            <person name="Howarth C."/>
            <person name="Larson L."/>
            <person name="Lui A."/>
            <person name="MacDonald P.J.P."/>
            <person name="Mehta T."/>
            <person name="Montmayeur A."/>
            <person name="Murphy C."/>
            <person name="Neiman D."/>
            <person name="Pearson M."/>
            <person name="Priest M."/>
            <person name="Roberts A."/>
            <person name="Saif S."/>
            <person name="Shea T."/>
            <person name="Shenoy N."/>
            <person name="Sisk P."/>
            <person name="Stolte C."/>
            <person name="Sykes S."/>
            <person name="Wortman J."/>
            <person name="Nusbaum C."/>
            <person name="Birren B."/>
        </authorList>
    </citation>
    <scope>NUCLEOTIDE SEQUENCE [LARGE SCALE GENOMIC DNA]</scope>
    <source>
        <strain evidence="1">Fo47</strain>
    </source>
</reference>
<dbReference type="VEuPathDB" id="FungiDB:FOZG_15732"/>
<proteinExistence type="predicted"/>
<gene>
    <name evidence="1" type="ORF">FOZG_15732</name>
</gene>
<dbReference type="HOGENOM" id="CLU_2483425_0_0_1"/>
<organism evidence="1">
    <name type="scientific">Fusarium oxysporum Fo47</name>
    <dbReference type="NCBI Taxonomy" id="660027"/>
    <lineage>
        <taxon>Eukaryota</taxon>
        <taxon>Fungi</taxon>
        <taxon>Dikarya</taxon>
        <taxon>Ascomycota</taxon>
        <taxon>Pezizomycotina</taxon>
        <taxon>Sordariomycetes</taxon>
        <taxon>Hypocreomycetidae</taxon>
        <taxon>Hypocreales</taxon>
        <taxon>Nectriaceae</taxon>
        <taxon>Fusarium</taxon>
        <taxon>Fusarium oxysporum species complex</taxon>
    </lineage>
</organism>
<evidence type="ECO:0000313" key="1">
    <source>
        <dbReference type="EMBL" id="EWZ31325.1"/>
    </source>
</evidence>
<accession>W9JNV9</accession>
<sequence length="87" mass="9861">MGGDLDRCRHDAVKVNHAYDLECLIRQELVGPEIAIHKVEGILAGIGFAVRGYKMSEENRVCKRRNCRDIERCGMYADLKSVVERSP</sequence>
<dbReference type="EMBL" id="JH717908">
    <property type="protein sequence ID" value="EWZ31325.1"/>
    <property type="molecule type" value="Genomic_DNA"/>
</dbReference>
<dbReference type="Proteomes" id="UP000030766">
    <property type="component" value="Unassembled WGS sequence"/>
</dbReference>
<protein>
    <submittedName>
        <fullName evidence="1">Uncharacterized protein</fullName>
    </submittedName>
</protein>
<name>W9JNV9_FUSOX</name>